<dbReference type="InterPro" id="IPR009003">
    <property type="entry name" value="Peptidase_S1_PA"/>
</dbReference>
<evidence type="ECO:0008006" key="3">
    <source>
        <dbReference type="Google" id="ProtNLM"/>
    </source>
</evidence>
<dbReference type="RefSeq" id="WP_039329018.1">
    <property type="nucleotide sequence ID" value="NZ_JTJJ01000023.1"/>
</dbReference>
<dbReference type="EMBL" id="JTJJ01000023">
    <property type="protein sequence ID" value="KHJ69070.1"/>
    <property type="molecule type" value="Genomic_DNA"/>
</dbReference>
<evidence type="ECO:0000313" key="2">
    <source>
        <dbReference type="Proteomes" id="UP000030853"/>
    </source>
</evidence>
<comment type="caution">
    <text evidence="1">The sequence shown here is derived from an EMBL/GenBank/DDBJ whole genome shotgun (WGS) entry which is preliminary data.</text>
</comment>
<sequence>MRWLIVLTVSCLSGCSVGHYEYSSEAAKRVDMTVTGIPTVLGIGALGTTIPLTPEYSLTAAHVAKYSMYRVKAWHPECDIAVVYHKNSETNLPPPFRNSHIGDNVNLYGYSFISAMPVASSGKNLINTTLANDWNKPSCVVVAANAGVVKGMSGGAVYNASDDTLAGVIVGYSSQIDDNKTGKTLYKDVALYVPYARFQAWLDGVVKS</sequence>
<proteinExistence type="predicted"/>
<organism evidence="1 2">
    <name type="scientific">Pantoea rodasii</name>
    <dbReference type="NCBI Taxonomy" id="1076549"/>
    <lineage>
        <taxon>Bacteria</taxon>
        <taxon>Pseudomonadati</taxon>
        <taxon>Pseudomonadota</taxon>
        <taxon>Gammaproteobacteria</taxon>
        <taxon>Enterobacterales</taxon>
        <taxon>Erwiniaceae</taxon>
        <taxon>Pantoea</taxon>
    </lineage>
</organism>
<accession>A0A0B1RD94</accession>
<gene>
    <name evidence="1" type="ORF">QU24_05505</name>
</gene>
<reference evidence="1 2" key="1">
    <citation type="submission" date="2014-11" db="EMBL/GenBank/DDBJ databases">
        <title>Genome sequencing of Pantoea rodasii ND03.</title>
        <authorList>
            <person name="Muhamad Yunos N.Y."/>
            <person name="Chan K.-G."/>
        </authorList>
    </citation>
    <scope>NUCLEOTIDE SEQUENCE [LARGE SCALE GENOMIC DNA]</scope>
    <source>
        <strain evidence="1 2">ND03</strain>
    </source>
</reference>
<dbReference type="AlphaFoldDB" id="A0A0B1RD94"/>
<dbReference type="Proteomes" id="UP000030853">
    <property type="component" value="Unassembled WGS sequence"/>
</dbReference>
<name>A0A0B1RD94_9GAMM</name>
<dbReference type="SUPFAM" id="SSF50494">
    <property type="entry name" value="Trypsin-like serine proteases"/>
    <property type="match status" value="1"/>
</dbReference>
<protein>
    <recommendedName>
        <fullName evidence="3">Serine protease</fullName>
    </recommendedName>
</protein>
<evidence type="ECO:0000313" key="1">
    <source>
        <dbReference type="EMBL" id="KHJ69070.1"/>
    </source>
</evidence>